<dbReference type="InterPro" id="IPR038722">
    <property type="entry name" value="Ner_HTH_dom"/>
</dbReference>
<comment type="caution">
    <text evidence="6">The sequence shown here is derived from an EMBL/GenBank/DDBJ whole genome shotgun (WGS) entry which is preliminary data.</text>
</comment>
<keyword evidence="3" id="KW-0238">DNA-binding</keyword>
<dbReference type="RefSeq" id="WP_179227818.1">
    <property type="nucleotide sequence ID" value="NZ_JACBKA010000014.1"/>
</dbReference>
<gene>
    <name evidence="6" type="ORF">HZI69_07140</name>
</gene>
<reference evidence="6 7" key="1">
    <citation type="submission" date="2020-07" db="EMBL/GenBank/DDBJ databases">
        <title>Genus Haemophilus, Bergeys manual.</title>
        <authorList>
            <person name="Noerskov-Lauritsen N."/>
        </authorList>
    </citation>
    <scope>NUCLEOTIDE SEQUENCE [LARGE SCALE GENOMIC DNA]</scope>
    <source>
        <strain evidence="6 7">CCUG30047</strain>
    </source>
</reference>
<proteinExistence type="inferred from homology"/>
<comment type="similarity">
    <text evidence="1">Belongs to the ner transcriptional regulatory family.</text>
</comment>
<protein>
    <submittedName>
        <fullName evidence="6">Helix-turn-helix domain-containing protein</fullName>
    </submittedName>
</protein>
<keyword evidence="4" id="KW-0804">Transcription</keyword>
<evidence type="ECO:0000256" key="3">
    <source>
        <dbReference type="ARBA" id="ARBA00023125"/>
    </source>
</evidence>
<sequence>MAGKKRIIDMHRADIRAELEKKGTSLAQLGIENGLSKTTVRNALDKPYPKGEKIIADALGLEPSDIWPSRYSE</sequence>
<keyword evidence="2" id="KW-0805">Transcription regulation</keyword>
<dbReference type="Pfam" id="PF13693">
    <property type="entry name" value="HTH_35"/>
    <property type="match status" value="1"/>
</dbReference>
<feature type="domain" description="Ner winged helix-turn-helix DNA-binding" evidence="5">
    <location>
        <begin position="9"/>
        <end position="72"/>
    </location>
</feature>
<dbReference type="EMBL" id="JACBKA010000014">
    <property type="protein sequence ID" value="NYA27608.1"/>
    <property type="molecule type" value="Genomic_DNA"/>
</dbReference>
<evidence type="ECO:0000313" key="6">
    <source>
        <dbReference type="EMBL" id="NYA27608.1"/>
    </source>
</evidence>
<dbReference type="SUPFAM" id="SSF47413">
    <property type="entry name" value="lambda repressor-like DNA-binding domains"/>
    <property type="match status" value="1"/>
</dbReference>
<evidence type="ECO:0000256" key="1">
    <source>
        <dbReference type="ARBA" id="ARBA00006157"/>
    </source>
</evidence>
<organism evidence="6 7">
    <name type="scientific">Haemophilus haemolyticus</name>
    <dbReference type="NCBI Taxonomy" id="726"/>
    <lineage>
        <taxon>Bacteria</taxon>
        <taxon>Pseudomonadati</taxon>
        <taxon>Pseudomonadota</taxon>
        <taxon>Gammaproteobacteria</taxon>
        <taxon>Pasteurellales</taxon>
        <taxon>Pasteurellaceae</taxon>
        <taxon>Haemophilus</taxon>
    </lineage>
</organism>
<dbReference type="InterPro" id="IPR010982">
    <property type="entry name" value="Lambda_DNA-bd_dom_sf"/>
</dbReference>
<dbReference type="GO" id="GO:0003677">
    <property type="term" value="F:DNA binding"/>
    <property type="evidence" value="ECO:0007669"/>
    <property type="project" value="UniProtKB-KW"/>
</dbReference>
<evidence type="ECO:0000256" key="4">
    <source>
        <dbReference type="ARBA" id="ARBA00023163"/>
    </source>
</evidence>
<evidence type="ECO:0000313" key="7">
    <source>
        <dbReference type="Proteomes" id="UP000590599"/>
    </source>
</evidence>
<dbReference type="Proteomes" id="UP000590599">
    <property type="component" value="Unassembled WGS sequence"/>
</dbReference>
<accession>A0A852PQX4</accession>
<dbReference type="Gene3D" id="1.10.260.40">
    <property type="entry name" value="lambda repressor-like DNA-binding domains"/>
    <property type="match status" value="1"/>
</dbReference>
<evidence type="ECO:0000256" key="2">
    <source>
        <dbReference type="ARBA" id="ARBA00023015"/>
    </source>
</evidence>
<dbReference type="AlphaFoldDB" id="A0A852PQX4"/>
<name>A0A852PQX4_HAEHA</name>
<evidence type="ECO:0000259" key="5">
    <source>
        <dbReference type="Pfam" id="PF13693"/>
    </source>
</evidence>